<dbReference type="GeneID" id="40833292"/>
<accession>A0A1H0AXY7</accession>
<evidence type="ECO:0000313" key="3">
    <source>
        <dbReference type="Proteomes" id="UP000199063"/>
    </source>
</evidence>
<protein>
    <submittedName>
        <fullName evidence="2">Type I phosphodiesterase / nucleotide pyrophosphatase</fullName>
    </submittedName>
</protein>
<name>A0A1H0AXY7_9ACTN</name>
<feature type="chain" id="PRO_5038872126" evidence="1">
    <location>
        <begin position="32"/>
        <end position="574"/>
    </location>
</feature>
<dbReference type="Pfam" id="PF01663">
    <property type="entry name" value="Phosphodiest"/>
    <property type="match status" value="2"/>
</dbReference>
<evidence type="ECO:0000256" key="1">
    <source>
        <dbReference type="SAM" id="SignalP"/>
    </source>
</evidence>
<dbReference type="Gene3D" id="2.60.120.200">
    <property type="match status" value="1"/>
</dbReference>
<dbReference type="Proteomes" id="UP000199063">
    <property type="component" value="Unassembled WGS sequence"/>
</dbReference>
<dbReference type="PROSITE" id="PS51318">
    <property type="entry name" value="TAT"/>
    <property type="match status" value="1"/>
</dbReference>
<dbReference type="SUPFAM" id="SSF53649">
    <property type="entry name" value="Alkaline phosphatase-like"/>
    <property type="match status" value="1"/>
</dbReference>
<reference evidence="3" key="1">
    <citation type="submission" date="2016-10" db="EMBL/GenBank/DDBJ databases">
        <authorList>
            <person name="Varghese N."/>
            <person name="Submissions S."/>
        </authorList>
    </citation>
    <scope>NUCLEOTIDE SEQUENCE [LARGE SCALE GENOMIC DNA]</scope>
    <source>
        <strain evidence="3">CGMCC 4.7042</strain>
    </source>
</reference>
<keyword evidence="3" id="KW-1185">Reference proteome</keyword>
<sequence>MPTHGMPRRSTATCRSAVTRRSVLAAGAATAATATALTNAPAALAAAPTLPNGTSKDKVLVVGMDGLRHDRIDAADAPHLRSMMANGTYGTSLLYSGPMAATSSGPGWSTIATGVWPDKHGVRDNTFIGKNYGRYPGFLARLAQVRPELSTYAAVDWKPLDSQGTVTAGADAKLVLDGDADGYPGHDATIANETESILRHQNPDVLFVYFGNTDVVAHGSGTGRRYLDAIAVQDAHLGRLLAAIRSRPTYPAERWTVIVATDHGHVDAGGHGGSSIEERRTFILAQGPGIAAGARPIDTRLVDVAATVFEQLGITPDPAWGLDGKPVQERTDDPFDTLRPSLTGRVDETGIPASVLGFTHTAPGGWSVINNAMGTGGVGEWRGWSFATDEFWSRTHRDQWRELNVRSRGVFAVADSDEWDDKANSGGYDSTLVTPAYDVSGRSSVRLDFTTHYRQEGGQTARILASFNGGTPAVVRSYTSDVVSQPQSVSVPVPAGASSVSFRFRYTGANNWYWVIDGVRVTASCLGWRAPVHRRGGAPSAHRTSHYAYGRSPLHGRAQADRILAHRHGRCPHP</sequence>
<dbReference type="InterPro" id="IPR002591">
    <property type="entry name" value="Phosphodiest/P_Trfase"/>
</dbReference>
<dbReference type="PANTHER" id="PTHR10151">
    <property type="entry name" value="ECTONUCLEOTIDE PYROPHOSPHATASE/PHOSPHODIESTERASE"/>
    <property type="match status" value="1"/>
</dbReference>
<keyword evidence="1" id="KW-0732">Signal</keyword>
<feature type="signal peptide" evidence="1">
    <location>
        <begin position="1"/>
        <end position="31"/>
    </location>
</feature>
<dbReference type="Gene3D" id="3.40.720.10">
    <property type="entry name" value="Alkaline Phosphatase, subunit A"/>
    <property type="match status" value="2"/>
</dbReference>
<dbReference type="EMBL" id="FNHI01000025">
    <property type="protein sequence ID" value="SDN38297.1"/>
    <property type="molecule type" value="Genomic_DNA"/>
</dbReference>
<dbReference type="InterPro" id="IPR017850">
    <property type="entry name" value="Alkaline_phosphatase_core_sf"/>
</dbReference>
<dbReference type="AlphaFoldDB" id="A0A1H0AXY7"/>
<evidence type="ECO:0000313" key="2">
    <source>
        <dbReference type="EMBL" id="SDN38297.1"/>
    </source>
</evidence>
<gene>
    <name evidence="2" type="ORF">SAMN05444921_125125</name>
</gene>
<dbReference type="RefSeq" id="WP_244529745.1">
    <property type="nucleotide sequence ID" value="NZ_FNHI01000025.1"/>
</dbReference>
<dbReference type="STRING" id="1196353.SAMN05444921_125125"/>
<proteinExistence type="predicted"/>
<dbReference type="InterPro" id="IPR006311">
    <property type="entry name" value="TAT_signal"/>
</dbReference>
<organism evidence="2 3">
    <name type="scientific">Streptomyces wuyuanensis</name>
    <dbReference type="NCBI Taxonomy" id="1196353"/>
    <lineage>
        <taxon>Bacteria</taxon>
        <taxon>Bacillati</taxon>
        <taxon>Actinomycetota</taxon>
        <taxon>Actinomycetes</taxon>
        <taxon>Kitasatosporales</taxon>
        <taxon>Streptomycetaceae</taxon>
        <taxon>Streptomyces</taxon>
    </lineage>
</organism>
<dbReference type="PANTHER" id="PTHR10151:SF120">
    <property type="entry name" value="BIS(5'-ADENOSYL)-TRIPHOSPHATASE"/>
    <property type="match status" value="1"/>
</dbReference>
<dbReference type="GO" id="GO:0016787">
    <property type="term" value="F:hydrolase activity"/>
    <property type="evidence" value="ECO:0007669"/>
    <property type="project" value="UniProtKB-ARBA"/>
</dbReference>